<reference evidence="2 3" key="1">
    <citation type="submission" date="2018-11" db="EMBL/GenBank/DDBJ databases">
        <authorList>
            <consortium name="Pathogen Informatics"/>
        </authorList>
    </citation>
    <scope>NUCLEOTIDE SEQUENCE [LARGE SCALE GENOMIC DNA]</scope>
</reference>
<proteinExistence type="predicted"/>
<protein>
    <submittedName>
        <fullName evidence="2">Uncharacterized protein</fullName>
    </submittedName>
</protein>
<feature type="compositionally biased region" description="Basic and acidic residues" evidence="1">
    <location>
        <begin position="22"/>
        <end position="55"/>
    </location>
</feature>
<dbReference type="AlphaFoldDB" id="A0A3P7KF23"/>
<dbReference type="Proteomes" id="UP000270094">
    <property type="component" value="Unassembled WGS sequence"/>
</dbReference>
<evidence type="ECO:0000313" key="2">
    <source>
        <dbReference type="EMBL" id="VDM67058.1"/>
    </source>
</evidence>
<keyword evidence="3" id="KW-1185">Reference proteome</keyword>
<evidence type="ECO:0000256" key="1">
    <source>
        <dbReference type="SAM" id="MobiDB-lite"/>
    </source>
</evidence>
<feature type="region of interest" description="Disordered" evidence="1">
    <location>
        <begin position="22"/>
        <end position="78"/>
    </location>
</feature>
<name>A0A3P7KF23_STRVU</name>
<gene>
    <name evidence="2" type="ORF">SVUK_LOCUS2056</name>
</gene>
<accession>A0A3P7KF23</accession>
<organism evidence="2 3">
    <name type="scientific">Strongylus vulgaris</name>
    <name type="common">Blood worm</name>
    <dbReference type="NCBI Taxonomy" id="40348"/>
    <lineage>
        <taxon>Eukaryota</taxon>
        <taxon>Metazoa</taxon>
        <taxon>Ecdysozoa</taxon>
        <taxon>Nematoda</taxon>
        <taxon>Chromadorea</taxon>
        <taxon>Rhabditida</taxon>
        <taxon>Rhabditina</taxon>
        <taxon>Rhabditomorpha</taxon>
        <taxon>Strongyloidea</taxon>
        <taxon>Strongylidae</taxon>
        <taxon>Strongylus</taxon>
    </lineage>
</organism>
<sequence>MGIGEKPGYIIAVRDPPVVCRREHESDGWPRDMRTSRNDAVERGESAREGRRVDEEPPPSTLSYPLTNPSLPPRLRNN</sequence>
<evidence type="ECO:0000313" key="3">
    <source>
        <dbReference type="Proteomes" id="UP000270094"/>
    </source>
</evidence>
<dbReference type="EMBL" id="UYYB01004455">
    <property type="protein sequence ID" value="VDM67058.1"/>
    <property type="molecule type" value="Genomic_DNA"/>
</dbReference>